<proteinExistence type="predicted"/>
<sequence length="100" mass="12045">MSRTVERRKGKRKGMRYRDDYIILWGDLNSEWRLYRMDESFMDGWSSLIEHACRKDGEIFSGHWMKGCVECSICKAELPDDLVTLWQLHNADQMWRLKDL</sequence>
<organism evidence="1">
    <name type="scientific">marine sediment metagenome</name>
    <dbReference type="NCBI Taxonomy" id="412755"/>
    <lineage>
        <taxon>unclassified sequences</taxon>
        <taxon>metagenomes</taxon>
        <taxon>ecological metagenomes</taxon>
    </lineage>
</organism>
<accession>A0A0F9CIE4</accession>
<gene>
    <name evidence="1" type="ORF">LCGC14_2397620</name>
</gene>
<name>A0A0F9CIE4_9ZZZZ</name>
<protein>
    <submittedName>
        <fullName evidence="1">Uncharacterized protein</fullName>
    </submittedName>
</protein>
<comment type="caution">
    <text evidence="1">The sequence shown here is derived from an EMBL/GenBank/DDBJ whole genome shotgun (WGS) entry which is preliminary data.</text>
</comment>
<reference evidence="1" key="1">
    <citation type="journal article" date="2015" name="Nature">
        <title>Complex archaea that bridge the gap between prokaryotes and eukaryotes.</title>
        <authorList>
            <person name="Spang A."/>
            <person name="Saw J.H."/>
            <person name="Jorgensen S.L."/>
            <person name="Zaremba-Niedzwiedzka K."/>
            <person name="Martijn J."/>
            <person name="Lind A.E."/>
            <person name="van Eijk R."/>
            <person name="Schleper C."/>
            <person name="Guy L."/>
            <person name="Ettema T.J."/>
        </authorList>
    </citation>
    <scope>NUCLEOTIDE SEQUENCE</scope>
</reference>
<dbReference type="AlphaFoldDB" id="A0A0F9CIE4"/>
<evidence type="ECO:0000313" key="1">
    <source>
        <dbReference type="EMBL" id="KKL26202.1"/>
    </source>
</evidence>
<dbReference type="EMBL" id="LAZR01035920">
    <property type="protein sequence ID" value="KKL26202.1"/>
    <property type="molecule type" value="Genomic_DNA"/>
</dbReference>